<proteinExistence type="predicted"/>
<evidence type="ECO:0000313" key="1">
    <source>
        <dbReference type="Proteomes" id="UP001652626"/>
    </source>
</evidence>
<dbReference type="Proteomes" id="UP001652626">
    <property type="component" value="Chromosome 31"/>
</dbReference>
<reference evidence="2" key="1">
    <citation type="submission" date="2025-08" db="UniProtKB">
        <authorList>
            <consortium name="RefSeq"/>
        </authorList>
    </citation>
    <scope>IDENTIFICATION</scope>
    <source>
        <tissue evidence="2">Whole body</tissue>
    </source>
</reference>
<keyword evidence="1" id="KW-1185">Reference proteome</keyword>
<organism evidence="1 2">
    <name type="scientific">Vanessa tameamea</name>
    <name type="common">Kamehameha butterfly</name>
    <dbReference type="NCBI Taxonomy" id="334116"/>
    <lineage>
        <taxon>Eukaryota</taxon>
        <taxon>Metazoa</taxon>
        <taxon>Ecdysozoa</taxon>
        <taxon>Arthropoda</taxon>
        <taxon>Hexapoda</taxon>
        <taxon>Insecta</taxon>
        <taxon>Pterygota</taxon>
        <taxon>Neoptera</taxon>
        <taxon>Endopterygota</taxon>
        <taxon>Lepidoptera</taxon>
        <taxon>Glossata</taxon>
        <taxon>Ditrysia</taxon>
        <taxon>Papilionoidea</taxon>
        <taxon>Nymphalidae</taxon>
        <taxon>Nymphalinae</taxon>
        <taxon>Vanessa</taxon>
    </lineage>
</organism>
<evidence type="ECO:0000313" key="2">
    <source>
        <dbReference type="RefSeq" id="XP_064076119.1"/>
    </source>
</evidence>
<dbReference type="GeneID" id="113396835"/>
<accession>A0ABM4AXT4</accession>
<sequence length="272" mass="31343">MIREIDFNYIFLSIFLLKTESIPIDTNSSKIAGSNDIDAHLNFEHVRNICSNSVAICKSNDSNICATRFINDKMEYKDFENSCFLFINNMCHNYGKDYFKYRRSDLKKNENNVNTSSDKTKTAVTSNTTTAVIFLVMKKQIKRSETTISSLYEIDTAFDFHICPMSCPNVYSPVCVGVNRGHGLYYKFYTFVNHCSGDLYYCKNWREFSPPPDEEEMVKSSPLSWSYCAANRYIQFARFTEMTSSMGHYGWLAGDHSPTHIVEPHERIPGYG</sequence>
<gene>
    <name evidence="2" type="primary">LOC113396835</name>
</gene>
<protein>
    <submittedName>
        <fullName evidence="2">Uncharacterized protein LOC113396835</fullName>
    </submittedName>
</protein>
<dbReference type="RefSeq" id="XP_064076119.1">
    <property type="nucleotide sequence ID" value="XM_064220049.1"/>
</dbReference>
<dbReference type="Gene3D" id="3.30.60.30">
    <property type="match status" value="1"/>
</dbReference>
<name>A0ABM4AXT4_VANTA</name>